<evidence type="ECO:0000313" key="2">
    <source>
        <dbReference type="Proteomes" id="UP001491310"/>
    </source>
</evidence>
<evidence type="ECO:0000313" key="1">
    <source>
        <dbReference type="EMBL" id="KAK9909255.1"/>
    </source>
</evidence>
<dbReference type="Proteomes" id="UP001491310">
    <property type="component" value="Unassembled WGS sequence"/>
</dbReference>
<sequence>MRSLSKRAITVLQRNTQTFLSPCCASLCTPDASLLPSALDHWQLHHARSKITVKTTTKSQRFSLAIKPDREAAIRQFWEETRGVEDLACLHRFANFARIYPRYRDLDYLRAFMPQWDSAIDRIIVHDRGKHPANELARKHPFILNCKLEPLRWAKLAVRGRLPVYTWNTVLNDLKRNSGSGQSCITAVD</sequence>
<reference evidence="1 2" key="1">
    <citation type="journal article" date="2024" name="Nat. Commun.">
        <title>Phylogenomics reveals the evolutionary origins of lichenization in chlorophyte algae.</title>
        <authorList>
            <person name="Puginier C."/>
            <person name="Libourel C."/>
            <person name="Otte J."/>
            <person name="Skaloud P."/>
            <person name="Haon M."/>
            <person name="Grisel S."/>
            <person name="Petersen M."/>
            <person name="Berrin J.G."/>
            <person name="Delaux P.M."/>
            <person name="Dal Grande F."/>
            <person name="Keller J."/>
        </authorList>
    </citation>
    <scope>NUCLEOTIDE SEQUENCE [LARGE SCALE GENOMIC DNA]</scope>
    <source>
        <strain evidence="1 2">SAG 216-7</strain>
    </source>
</reference>
<organism evidence="1 2">
    <name type="scientific">Coccomyxa subellipsoidea</name>
    <dbReference type="NCBI Taxonomy" id="248742"/>
    <lineage>
        <taxon>Eukaryota</taxon>
        <taxon>Viridiplantae</taxon>
        <taxon>Chlorophyta</taxon>
        <taxon>core chlorophytes</taxon>
        <taxon>Trebouxiophyceae</taxon>
        <taxon>Trebouxiophyceae incertae sedis</taxon>
        <taxon>Coccomyxaceae</taxon>
        <taxon>Coccomyxa</taxon>
    </lineage>
</organism>
<proteinExistence type="predicted"/>
<accession>A0ABR2YRN0</accession>
<gene>
    <name evidence="1" type="ORF">WJX75_009573</name>
</gene>
<name>A0ABR2YRN0_9CHLO</name>
<keyword evidence="2" id="KW-1185">Reference proteome</keyword>
<dbReference type="EMBL" id="JALJOT010000007">
    <property type="protein sequence ID" value="KAK9909255.1"/>
    <property type="molecule type" value="Genomic_DNA"/>
</dbReference>
<comment type="caution">
    <text evidence="1">The sequence shown here is derived from an EMBL/GenBank/DDBJ whole genome shotgun (WGS) entry which is preliminary data.</text>
</comment>
<protein>
    <submittedName>
        <fullName evidence="1">Uncharacterized protein</fullName>
    </submittedName>
</protein>